<dbReference type="GO" id="GO:0005819">
    <property type="term" value="C:spindle"/>
    <property type="evidence" value="ECO:0007669"/>
    <property type="project" value="UniProtKB-SubCell"/>
</dbReference>
<evidence type="ECO:0000313" key="14">
    <source>
        <dbReference type="Proteomes" id="UP000694580"/>
    </source>
</evidence>
<evidence type="ECO:0000256" key="11">
    <source>
        <dbReference type="SAM" id="Coils"/>
    </source>
</evidence>
<dbReference type="GO" id="GO:0005813">
    <property type="term" value="C:centrosome"/>
    <property type="evidence" value="ECO:0007669"/>
    <property type="project" value="TreeGrafter"/>
</dbReference>
<reference evidence="13" key="2">
    <citation type="submission" date="2025-08" db="UniProtKB">
        <authorList>
            <consortium name="Ensembl"/>
        </authorList>
    </citation>
    <scope>IDENTIFICATION</scope>
</reference>
<keyword evidence="8" id="KW-0206">Cytoskeleton</keyword>
<evidence type="ECO:0000256" key="3">
    <source>
        <dbReference type="ARBA" id="ARBA00018313"/>
    </source>
</evidence>
<dbReference type="GO" id="GO:0051310">
    <property type="term" value="P:metaphase chromosome alignment"/>
    <property type="evidence" value="ECO:0007669"/>
    <property type="project" value="TreeGrafter"/>
</dbReference>
<feature type="region of interest" description="Disordered" evidence="12">
    <location>
        <begin position="1"/>
        <end position="28"/>
    </location>
</feature>
<dbReference type="InterPro" id="IPR031387">
    <property type="entry name" value="SPICE1"/>
</dbReference>
<feature type="coiled-coil region" evidence="11">
    <location>
        <begin position="365"/>
        <end position="406"/>
    </location>
</feature>
<proteinExistence type="predicted"/>
<dbReference type="Ensembl" id="ENSDCDT00010012753.1">
    <property type="protein sequence ID" value="ENSDCDP00010012161.1"/>
    <property type="gene ID" value="ENSDCDG00010005435.1"/>
</dbReference>
<dbReference type="PANTHER" id="PTHR31167:SF3">
    <property type="entry name" value="SPINDLE AND CENTRIOLE-ASSOCIATED PROTEIN 1"/>
    <property type="match status" value="1"/>
</dbReference>
<evidence type="ECO:0000313" key="13">
    <source>
        <dbReference type="Ensembl" id="ENSDCDP00010012161.1"/>
    </source>
</evidence>
<dbReference type="GO" id="GO:0005814">
    <property type="term" value="C:centriole"/>
    <property type="evidence" value="ECO:0007669"/>
    <property type="project" value="UniProtKB-SubCell"/>
</dbReference>
<keyword evidence="9" id="KW-0131">Cell cycle</keyword>
<evidence type="ECO:0000256" key="4">
    <source>
        <dbReference type="ARBA" id="ARBA00022490"/>
    </source>
</evidence>
<sequence>MSFVRGHRNQNAQGKRPTKPKRMTASKKEWVSTVNDLSLHKATPEELARRHDIHRSQNRAAAQWELREKAMRSRRKDQSATPPEVDRYRLNLIREVFSDHCKLQDVLARSDRAMAVVKDLFGDAPRRQTGFPSVTVAPDSISDPELPVLQRPQPRTKLSVLSQAMMDPQALNELEEEYTDTEQDLTTYNNRPNIMHRGGSQRHHGTEPKRTSPPQTPCNTGAPEDSSALNATAAIQHVRSRQTHLESDQSTLVTQVLNPVAQPPYPGQSKPTKLNKGSTSEGRLNGSGISSLTGNQSSLEMLQSMLGDVETELDALSHQESVFSEGLHRPSGLTGFSVALVSAIGRLARHIRQRDEESQKEAREKKRLEDVVKDQRCLIDALTAESMSLREESTTLQNRVMELEHRLDMVILAFGGLGTVEESELEHGSLTNCEADILDLEKDTLEPLPVPPAVLLTPPRQRDCQATAKGVPPSLPVQGSHATGSQEGMDNASSQSSFASLPCSLSLCPPSQNSILEQIAELTRQNSVIRTQLGQYHTGTSVTEGQMSDHVPEQQTVKPSQSDSHMVAHIDERLLELKRQSAEARNKLLDMIEHQRQCGNVQSSPSLSSIQPHHESAGTGVYLFTQTTSLHTARISPAFNLQNEGPMKSPDQCQRKTPVL</sequence>
<gene>
    <name evidence="13" type="primary">spice1</name>
</gene>
<feature type="region of interest" description="Disordered" evidence="12">
    <location>
        <begin position="464"/>
        <end position="495"/>
    </location>
</feature>
<protein>
    <recommendedName>
        <fullName evidence="3">Spindle and centriole-associated protein 1</fullName>
    </recommendedName>
    <alternativeName>
        <fullName evidence="10">Coiled-coil domain-containing protein 52</fullName>
    </alternativeName>
</protein>
<evidence type="ECO:0000256" key="1">
    <source>
        <dbReference type="ARBA" id="ARBA00004114"/>
    </source>
</evidence>
<dbReference type="Proteomes" id="UP000694580">
    <property type="component" value="Chromosome 2"/>
</dbReference>
<organism evidence="13 14">
    <name type="scientific">Denticeps clupeoides</name>
    <name type="common">denticle herring</name>
    <dbReference type="NCBI Taxonomy" id="299321"/>
    <lineage>
        <taxon>Eukaryota</taxon>
        <taxon>Metazoa</taxon>
        <taxon>Chordata</taxon>
        <taxon>Craniata</taxon>
        <taxon>Vertebrata</taxon>
        <taxon>Euteleostomi</taxon>
        <taxon>Actinopterygii</taxon>
        <taxon>Neopterygii</taxon>
        <taxon>Teleostei</taxon>
        <taxon>Clupei</taxon>
        <taxon>Clupeiformes</taxon>
        <taxon>Denticipitoidei</taxon>
        <taxon>Denticipitidae</taxon>
        <taxon>Denticeps</taxon>
    </lineage>
</organism>
<dbReference type="AlphaFoldDB" id="A0AAY4AXJ3"/>
<feature type="region of interest" description="Disordered" evidence="12">
    <location>
        <begin position="187"/>
        <end position="226"/>
    </location>
</feature>
<feature type="compositionally biased region" description="Basic residues" evidence="12">
    <location>
        <begin position="16"/>
        <end position="25"/>
    </location>
</feature>
<dbReference type="GeneTree" id="ENSGT00390000006207"/>
<reference evidence="13 14" key="1">
    <citation type="submission" date="2020-06" db="EMBL/GenBank/DDBJ databases">
        <authorList>
            <consortium name="Wellcome Sanger Institute Data Sharing"/>
        </authorList>
    </citation>
    <scope>NUCLEOTIDE SEQUENCE [LARGE SCALE GENOMIC DNA]</scope>
</reference>
<evidence type="ECO:0000256" key="8">
    <source>
        <dbReference type="ARBA" id="ARBA00023212"/>
    </source>
</evidence>
<dbReference type="GO" id="GO:0046599">
    <property type="term" value="P:regulation of centriole replication"/>
    <property type="evidence" value="ECO:0007669"/>
    <property type="project" value="TreeGrafter"/>
</dbReference>
<accession>A0AAY4AXJ3</accession>
<keyword evidence="5" id="KW-0132">Cell division</keyword>
<reference evidence="13" key="3">
    <citation type="submission" date="2025-09" db="UniProtKB">
        <authorList>
            <consortium name="Ensembl"/>
        </authorList>
    </citation>
    <scope>IDENTIFICATION</scope>
</reference>
<keyword evidence="14" id="KW-1185">Reference proteome</keyword>
<dbReference type="PANTHER" id="PTHR31167">
    <property type="entry name" value="SPINDLE AND CENTRIOLE ASSOCIATED PROTEIN 1 SPICE1"/>
    <property type="match status" value="1"/>
</dbReference>
<evidence type="ECO:0000256" key="5">
    <source>
        <dbReference type="ARBA" id="ARBA00022618"/>
    </source>
</evidence>
<evidence type="ECO:0000256" key="9">
    <source>
        <dbReference type="ARBA" id="ARBA00023306"/>
    </source>
</evidence>
<evidence type="ECO:0000256" key="7">
    <source>
        <dbReference type="ARBA" id="ARBA00023054"/>
    </source>
</evidence>
<feature type="region of interest" description="Disordered" evidence="12">
    <location>
        <begin position="640"/>
        <end position="660"/>
    </location>
</feature>
<keyword evidence="7 11" id="KW-0175">Coiled coil</keyword>
<evidence type="ECO:0000256" key="2">
    <source>
        <dbReference type="ARBA" id="ARBA00004186"/>
    </source>
</evidence>
<feature type="compositionally biased region" description="Polar residues" evidence="12">
    <location>
        <begin position="269"/>
        <end position="293"/>
    </location>
</feature>
<feature type="region of interest" description="Disordered" evidence="12">
    <location>
        <begin position="259"/>
        <end position="293"/>
    </location>
</feature>
<evidence type="ECO:0000256" key="10">
    <source>
        <dbReference type="ARBA" id="ARBA00030722"/>
    </source>
</evidence>
<dbReference type="GO" id="GO:0090307">
    <property type="term" value="P:mitotic spindle assembly"/>
    <property type="evidence" value="ECO:0007669"/>
    <property type="project" value="InterPro"/>
</dbReference>
<dbReference type="GO" id="GO:0051301">
    <property type="term" value="P:cell division"/>
    <property type="evidence" value="ECO:0007669"/>
    <property type="project" value="UniProtKB-KW"/>
</dbReference>
<evidence type="ECO:0000256" key="6">
    <source>
        <dbReference type="ARBA" id="ARBA00022776"/>
    </source>
</evidence>
<evidence type="ECO:0000256" key="12">
    <source>
        <dbReference type="SAM" id="MobiDB-lite"/>
    </source>
</evidence>
<keyword evidence="6" id="KW-0498">Mitosis</keyword>
<comment type="subcellular location">
    <subcellularLocation>
        <location evidence="1">Cytoplasm</location>
        <location evidence="1">Cytoskeleton</location>
        <location evidence="1">Microtubule organizing center</location>
        <location evidence="1">Centrosome</location>
        <location evidence="1">Centriole</location>
    </subcellularLocation>
    <subcellularLocation>
        <location evidence="2">Cytoplasm</location>
        <location evidence="2">Cytoskeleton</location>
        <location evidence="2">Spindle</location>
    </subcellularLocation>
</comment>
<keyword evidence="4" id="KW-0963">Cytoplasm</keyword>
<dbReference type="Pfam" id="PF15678">
    <property type="entry name" value="SPICE"/>
    <property type="match status" value="1"/>
</dbReference>
<name>A0AAY4AXJ3_9TELE</name>